<evidence type="ECO:0000313" key="3">
    <source>
        <dbReference type="Proteomes" id="UP001160148"/>
    </source>
</evidence>
<dbReference type="Proteomes" id="UP001160148">
    <property type="component" value="Unassembled WGS sequence"/>
</dbReference>
<gene>
    <name evidence="2" type="ORF">MEUPH1_LOCUS15250</name>
</gene>
<proteinExistence type="predicted"/>
<evidence type="ECO:0000259" key="1">
    <source>
        <dbReference type="Pfam" id="PF16064"/>
    </source>
</evidence>
<protein>
    <recommendedName>
        <fullName evidence="1">DUF4806 domain-containing protein</fullName>
    </recommendedName>
</protein>
<keyword evidence="3" id="KW-1185">Reference proteome</keyword>
<dbReference type="AlphaFoldDB" id="A0AAV0WV07"/>
<dbReference type="InterPro" id="IPR032071">
    <property type="entry name" value="DUF4806"/>
</dbReference>
<dbReference type="EMBL" id="CARXXK010000002">
    <property type="protein sequence ID" value="CAI6359885.1"/>
    <property type="molecule type" value="Genomic_DNA"/>
</dbReference>
<name>A0AAV0WV07_9HEMI</name>
<dbReference type="PANTHER" id="PTHR34153">
    <property type="entry name" value="SI:CH211-262H13.3-RELATED-RELATED"/>
    <property type="match status" value="1"/>
</dbReference>
<dbReference type="Pfam" id="PF16064">
    <property type="entry name" value="DUF4806"/>
    <property type="match status" value="1"/>
</dbReference>
<comment type="caution">
    <text evidence="2">The sequence shown here is derived from an EMBL/GenBank/DDBJ whole genome shotgun (WGS) entry which is preliminary data.</text>
</comment>
<reference evidence="2 3" key="1">
    <citation type="submission" date="2023-01" db="EMBL/GenBank/DDBJ databases">
        <authorList>
            <person name="Whitehead M."/>
        </authorList>
    </citation>
    <scope>NUCLEOTIDE SEQUENCE [LARGE SCALE GENOMIC DNA]</scope>
</reference>
<organism evidence="2 3">
    <name type="scientific">Macrosiphum euphorbiae</name>
    <name type="common">potato aphid</name>
    <dbReference type="NCBI Taxonomy" id="13131"/>
    <lineage>
        <taxon>Eukaryota</taxon>
        <taxon>Metazoa</taxon>
        <taxon>Ecdysozoa</taxon>
        <taxon>Arthropoda</taxon>
        <taxon>Hexapoda</taxon>
        <taxon>Insecta</taxon>
        <taxon>Pterygota</taxon>
        <taxon>Neoptera</taxon>
        <taxon>Paraneoptera</taxon>
        <taxon>Hemiptera</taxon>
        <taxon>Sternorrhyncha</taxon>
        <taxon>Aphidomorpha</taxon>
        <taxon>Aphidoidea</taxon>
        <taxon>Aphididae</taxon>
        <taxon>Macrosiphini</taxon>
        <taxon>Macrosiphum</taxon>
    </lineage>
</organism>
<dbReference type="PANTHER" id="PTHR34153:SF2">
    <property type="entry name" value="SI:CH211-262H13.3-RELATED"/>
    <property type="match status" value="1"/>
</dbReference>
<feature type="domain" description="DUF4806" evidence="1">
    <location>
        <begin position="32"/>
        <end position="99"/>
    </location>
</feature>
<evidence type="ECO:0000313" key="2">
    <source>
        <dbReference type="EMBL" id="CAI6359885.1"/>
    </source>
</evidence>
<accession>A0AAV0WV07</accession>
<sequence>MYRLENVVSDQQKINNSSTKNNYHPVDEIIYKFPLTSLDELNIFGEKIMDNDFRQKMITFLVRLERTTVSDMTRQIMSKVFHNNLLSKFSYSGQKKKMIFSTLNSCALIFETIRTVQNHKNCIDQEILKPMKFYMASVKFREEKKQNKNNNLIS</sequence>